<reference evidence="12 13" key="1">
    <citation type="submission" date="2021-04" db="EMBL/GenBank/DDBJ databases">
        <authorList>
            <person name="Ivanova A."/>
        </authorList>
    </citation>
    <scope>NUCLEOTIDE SEQUENCE [LARGE SCALE GENOMIC DNA]</scope>
    <source>
        <strain evidence="12 13">G18</strain>
    </source>
</reference>
<evidence type="ECO:0000256" key="11">
    <source>
        <dbReference type="PIRNR" id="PIRNR001461"/>
    </source>
</evidence>
<evidence type="ECO:0000256" key="9">
    <source>
        <dbReference type="ARBA" id="ARBA00023235"/>
    </source>
</evidence>
<comment type="catalytic activity">
    <reaction evidence="1 10 11">
        <text>D-ribulose 5-phosphate = D-xylulose 5-phosphate</text>
        <dbReference type="Rhea" id="RHEA:13677"/>
        <dbReference type="ChEBI" id="CHEBI:57737"/>
        <dbReference type="ChEBI" id="CHEBI:58121"/>
        <dbReference type="EC" id="5.1.3.1"/>
    </reaction>
</comment>
<dbReference type="Pfam" id="PF00834">
    <property type="entry name" value="Ribul_P_3_epim"/>
    <property type="match status" value="1"/>
</dbReference>
<comment type="pathway">
    <text evidence="10">Carbohydrate degradation.</text>
</comment>
<evidence type="ECO:0000256" key="10">
    <source>
        <dbReference type="HAMAP-Rule" id="MF_02227"/>
    </source>
</evidence>
<comment type="cofactor">
    <cofactor evidence="3">
        <name>Co(2+)</name>
        <dbReference type="ChEBI" id="CHEBI:48828"/>
    </cofactor>
</comment>
<feature type="active site" description="Proton acceptor" evidence="10">
    <location>
        <position position="32"/>
    </location>
</feature>
<name>A0ABS5C2Y5_9BACT</name>
<keyword evidence="13" id="KW-1185">Reference proteome</keyword>
<evidence type="ECO:0000256" key="4">
    <source>
        <dbReference type="ARBA" id="ARBA00001947"/>
    </source>
</evidence>
<protein>
    <recommendedName>
        <fullName evidence="7 10">Ribulose-phosphate 3-epimerase</fullName>
        <ecNumber evidence="7 10">5.1.3.1</ecNumber>
    </recommendedName>
</protein>
<evidence type="ECO:0000256" key="1">
    <source>
        <dbReference type="ARBA" id="ARBA00001782"/>
    </source>
</evidence>
<dbReference type="HAMAP" id="MF_02227">
    <property type="entry name" value="RPE"/>
    <property type="match status" value="1"/>
</dbReference>
<comment type="similarity">
    <text evidence="6 10 11">Belongs to the ribulose-phosphate 3-epimerase family.</text>
</comment>
<evidence type="ECO:0000256" key="6">
    <source>
        <dbReference type="ARBA" id="ARBA00009541"/>
    </source>
</evidence>
<dbReference type="InterPro" id="IPR026019">
    <property type="entry name" value="Ribul_P_3_epim"/>
</dbReference>
<organism evidence="12 13">
    <name type="scientific">Gemmata palustris</name>
    <dbReference type="NCBI Taxonomy" id="2822762"/>
    <lineage>
        <taxon>Bacteria</taxon>
        <taxon>Pseudomonadati</taxon>
        <taxon>Planctomycetota</taxon>
        <taxon>Planctomycetia</taxon>
        <taxon>Gemmatales</taxon>
        <taxon>Gemmataceae</taxon>
        <taxon>Gemmata</taxon>
    </lineage>
</organism>
<evidence type="ECO:0000256" key="2">
    <source>
        <dbReference type="ARBA" id="ARBA00001936"/>
    </source>
</evidence>
<dbReference type="PROSITE" id="PS01085">
    <property type="entry name" value="RIBUL_P_3_EPIMER_1"/>
    <property type="match status" value="1"/>
</dbReference>
<feature type="binding site" evidence="10">
    <location>
        <position position="63"/>
    </location>
    <ligand>
        <name>substrate</name>
    </ligand>
</feature>
<feature type="active site" description="Proton donor" evidence="10">
    <location>
        <position position="173"/>
    </location>
</feature>
<dbReference type="CDD" id="cd00429">
    <property type="entry name" value="RPE"/>
    <property type="match status" value="1"/>
</dbReference>
<evidence type="ECO:0000313" key="12">
    <source>
        <dbReference type="EMBL" id="MBP3960339.1"/>
    </source>
</evidence>
<comment type="function">
    <text evidence="10">Catalyzes the reversible epimerization of D-ribulose 5-phosphate to D-xylulose 5-phosphate.</text>
</comment>
<feature type="binding site" evidence="10">
    <location>
        <begin position="173"/>
        <end position="175"/>
    </location>
    <ligand>
        <name>substrate</name>
    </ligand>
</feature>
<comment type="cofactor">
    <cofactor evidence="5">
        <name>Fe(2+)</name>
        <dbReference type="ChEBI" id="CHEBI:29033"/>
    </cofactor>
</comment>
<sequence length="225" mass="23840">MIAPSILAADFSRLGELVREVTKAGADRIHVDVMDGHFVPNLSMGSVVVKGLRPVTTIPLEVHLMVEDPGRFLDGFVKEGADTLIVHLEVLADPRPMLEHIKKALGKKVGLAFNPDMPVERIEPYLRDIDLALCMTVFPGFGGQAFIPDSLERLKKLRALVNEHNPACEIEVDGGIDARTIGAAAAAGANVFVAGTAVFGAPPGPAAALQNLAKLAGSRSGERPV</sequence>
<comment type="cofactor">
    <cofactor evidence="4">
        <name>Zn(2+)</name>
        <dbReference type="ChEBI" id="CHEBI:29105"/>
    </cofactor>
</comment>
<comment type="caution">
    <text evidence="12">The sequence shown here is derived from an EMBL/GenBank/DDBJ whole genome shotgun (WGS) entry which is preliminary data.</text>
</comment>
<accession>A0ABS5C2Y5</accession>
<dbReference type="NCBIfam" id="NF004076">
    <property type="entry name" value="PRK05581.1-4"/>
    <property type="match status" value="1"/>
</dbReference>
<comment type="caution">
    <text evidence="10">Lacks conserved residue(s) required for the propagation of feature annotation.</text>
</comment>
<dbReference type="PIRSF" id="PIRSF001461">
    <property type="entry name" value="RPE"/>
    <property type="match status" value="1"/>
</dbReference>
<dbReference type="InterPro" id="IPR013785">
    <property type="entry name" value="Aldolase_TIM"/>
</dbReference>
<dbReference type="EC" id="5.1.3.1" evidence="7 10"/>
<dbReference type="InterPro" id="IPR000056">
    <property type="entry name" value="Ribul_P_3_epim-like"/>
</dbReference>
<feature type="binding site" evidence="10">
    <location>
        <position position="32"/>
    </location>
    <ligand>
        <name>a divalent metal cation</name>
        <dbReference type="ChEBI" id="CHEBI:60240"/>
    </ligand>
</feature>
<gene>
    <name evidence="10 12" type="primary">rpe</name>
    <name evidence="12" type="ORF">J8F10_34355</name>
</gene>
<keyword evidence="10 11" id="KW-0119">Carbohydrate metabolism</keyword>
<evidence type="ECO:0000256" key="8">
    <source>
        <dbReference type="ARBA" id="ARBA00022723"/>
    </source>
</evidence>
<dbReference type="EMBL" id="JAGKQQ010000001">
    <property type="protein sequence ID" value="MBP3960339.1"/>
    <property type="molecule type" value="Genomic_DNA"/>
</dbReference>
<evidence type="ECO:0000256" key="7">
    <source>
        <dbReference type="ARBA" id="ARBA00013188"/>
    </source>
</evidence>
<dbReference type="PANTHER" id="PTHR11749">
    <property type="entry name" value="RIBULOSE-5-PHOSPHATE-3-EPIMERASE"/>
    <property type="match status" value="1"/>
</dbReference>
<evidence type="ECO:0000256" key="5">
    <source>
        <dbReference type="ARBA" id="ARBA00001954"/>
    </source>
</evidence>
<dbReference type="GO" id="GO:0004750">
    <property type="term" value="F:D-ribulose-phosphate 3-epimerase activity"/>
    <property type="evidence" value="ECO:0007669"/>
    <property type="project" value="UniProtKB-EC"/>
</dbReference>
<comment type="cofactor">
    <cofactor evidence="2">
        <name>Mn(2+)</name>
        <dbReference type="ChEBI" id="CHEBI:29035"/>
    </cofactor>
</comment>
<dbReference type="SUPFAM" id="SSF51366">
    <property type="entry name" value="Ribulose-phoshate binding barrel"/>
    <property type="match status" value="1"/>
</dbReference>
<feature type="binding site" evidence="10">
    <location>
        <position position="63"/>
    </location>
    <ligand>
        <name>a divalent metal cation</name>
        <dbReference type="ChEBI" id="CHEBI:60240"/>
    </ligand>
</feature>
<feature type="binding site" evidence="10">
    <location>
        <position position="30"/>
    </location>
    <ligand>
        <name>a divalent metal cation</name>
        <dbReference type="ChEBI" id="CHEBI:60240"/>
    </ligand>
</feature>
<evidence type="ECO:0000313" key="13">
    <source>
        <dbReference type="Proteomes" id="UP000676565"/>
    </source>
</evidence>
<dbReference type="Proteomes" id="UP000676565">
    <property type="component" value="Unassembled WGS sequence"/>
</dbReference>
<feature type="binding site" evidence="10">
    <location>
        <position position="5"/>
    </location>
    <ligand>
        <name>substrate</name>
    </ligand>
</feature>
<proteinExistence type="inferred from homology"/>
<dbReference type="Gene3D" id="3.20.20.70">
    <property type="entry name" value="Aldolase class I"/>
    <property type="match status" value="1"/>
</dbReference>
<feature type="binding site" evidence="10">
    <location>
        <position position="173"/>
    </location>
    <ligand>
        <name>a divalent metal cation</name>
        <dbReference type="ChEBI" id="CHEBI:60240"/>
    </ligand>
</feature>
<dbReference type="InterPro" id="IPR011060">
    <property type="entry name" value="RibuloseP-bd_barrel"/>
</dbReference>
<dbReference type="NCBIfam" id="TIGR01163">
    <property type="entry name" value="rpe"/>
    <property type="match status" value="1"/>
</dbReference>
<keyword evidence="9 10" id="KW-0413">Isomerase</keyword>
<evidence type="ECO:0000256" key="3">
    <source>
        <dbReference type="ARBA" id="ARBA00001941"/>
    </source>
</evidence>
<keyword evidence="8 10" id="KW-0479">Metal-binding</keyword>
<feature type="binding site" evidence="10">
    <location>
        <begin position="140"/>
        <end position="143"/>
    </location>
    <ligand>
        <name>substrate</name>
    </ligand>
</feature>
<dbReference type="RefSeq" id="WP_210661584.1">
    <property type="nucleotide sequence ID" value="NZ_JAGKQQ010000001.1"/>
</dbReference>
<comment type="cofactor">
    <cofactor evidence="10">
        <name>a divalent metal cation</name>
        <dbReference type="ChEBI" id="CHEBI:60240"/>
    </cofactor>
    <text evidence="10">Binds 1 divalent metal cation per subunit.</text>
</comment>